<dbReference type="GO" id="GO:0005778">
    <property type="term" value="C:peroxisomal membrane"/>
    <property type="evidence" value="ECO:0007669"/>
    <property type="project" value="UniProtKB-SubCell"/>
</dbReference>
<proteinExistence type="inferred from homology"/>
<evidence type="ECO:0000256" key="4">
    <source>
        <dbReference type="ARBA" id="ARBA00006432"/>
    </source>
</evidence>
<dbReference type="GO" id="GO:0005324">
    <property type="term" value="F:long-chain fatty acid transmembrane transporter activity"/>
    <property type="evidence" value="ECO:0007669"/>
    <property type="project" value="TreeGrafter"/>
</dbReference>
<dbReference type="InterPro" id="IPR042099">
    <property type="entry name" value="ANL_N_sf"/>
</dbReference>
<evidence type="ECO:0000256" key="16">
    <source>
        <dbReference type="ARBA" id="ARBA00051585"/>
    </source>
</evidence>
<accession>A0A086TH81</accession>
<dbReference type="PROSITE" id="PS00455">
    <property type="entry name" value="AMP_BINDING"/>
    <property type="match status" value="1"/>
</dbReference>
<comment type="subcellular location">
    <subcellularLocation>
        <location evidence="3">Cell membrane</location>
        <topology evidence="3">Multi-pass membrane protein</topology>
    </subcellularLocation>
    <subcellularLocation>
        <location evidence="1">Lipid droplet</location>
    </subcellularLocation>
    <subcellularLocation>
        <location evidence="2">Peroxisome membrane</location>
        <topology evidence="2">Multi-pass membrane protein</topology>
    </subcellularLocation>
</comment>
<dbReference type="Pfam" id="PF00501">
    <property type="entry name" value="AMP-binding"/>
    <property type="match status" value="1"/>
</dbReference>
<feature type="domain" description="AMP-dependent synthetase/ligase" evidence="21">
    <location>
        <begin position="61"/>
        <end position="370"/>
    </location>
</feature>
<evidence type="ECO:0000256" key="11">
    <source>
        <dbReference type="ARBA" id="ARBA00022840"/>
    </source>
</evidence>
<dbReference type="InterPro" id="IPR020845">
    <property type="entry name" value="AMP-binding_CS"/>
</dbReference>
<dbReference type="EMBL" id="JPKY01000002">
    <property type="protein sequence ID" value="KFH48713.1"/>
    <property type="molecule type" value="Genomic_DNA"/>
</dbReference>
<evidence type="ECO:0000256" key="14">
    <source>
        <dbReference type="ARBA" id="ARBA00023136"/>
    </source>
</evidence>
<dbReference type="GO" id="GO:0044539">
    <property type="term" value="P:long-chain fatty acid import into cell"/>
    <property type="evidence" value="ECO:0007669"/>
    <property type="project" value="TreeGrafter"/>
</dbReference>
<organism evidence="23 24">
    <name type="scientific">Hapsidospora chrysogenum (strain ATCC 11550 / CBS 779.69 / DSM 880 / IAM 14645 / JCM 23072 / IMI 49137)</name>
    <name type="common">Acremonium chrysogenum</name>
    <dbReference type="NCBI Taxonomy" id="857340"/>
    <lineage>
        <taxon>Eukaryota</taxon>
        <taxon>Fungi</taxon>
        <taxon>Dikarya</taxon>
        <taxon>Ascomycota</taxon>
        <taxon>Pezizomycotina</taxon>
        <taxon>Sordariomycetes</taxon>
        <taxon>Hypocreomycetidae</taxon>
        <taxon>Hypocreales</taxon>
        <taxon>Bionectriaceae</taxon>
        <taxon>Hapsidospora</taxon>
    </lineage>
</organism>
<evidence type="ECO:0000256" key="5">
    <source>
        <dbReference type="ARBA" id="ARBA00022448"/>
    </source>
</evidence>
<dbReference type="InterPro" id="IPR000873">
    <property type="entry name" value="AMP-dep_synth/lig_dom"/>
</dbReference>
<dbReference type="GO" id="GO:0005524">
    <property type="term" value="F:ATP binding"/>
    <property type="evidence" value="ECO:0007669"/>
    <property type="project" value="UniProtKB-KW"/>
</dbReference>
<dbReference type="PANTHER" id="PTHR43107:SF6">
    <property type="entry name" value="ACYL-COA SYNTHETASE FAMILY PROTEIN (CEFD1), PUTATIVE (AFU_ORTHOLOGUE AFUA_6G03630)-RELATED"/>
    <property type="match status" value="1"/>
</dbReference>
<dbReference type="PANTHER" id="PTHR43107">
    <property type="entry name" value="LONG-CHAIN FATTY ACID TRANSPORT PROTEIN"/>
    <property type="match status" value="1"/>
</dbReference>
<evidence type="ECO:0000256" key="1">
    <source>
        <dbReference type="ARBA" id="ARBA00004502"/>
    </source>
</evidence>
<reference evidence="24" key="1">
    <citation type="journal article" date="2014" name="Genome Announc.">
        <title>Genome sequence and annotation of Acremonium chrysogenum, producer of the beta-lactam antibiotic cephalosporin C.</title>
        <authorList>
            <person name="Terfehr D."/>
            <person name="Dahlmann T.A."/>
            <person name="Specht T."/>
            <person name="Zadra I."/>
            <person name="Kuernsteiner H."/>
            <person name="Kueck U."/>
        </authorList>
    </citation>
    <scope>NUCLEOTIDE SEQUENCE [LARGE SCALE GENOMIC DNA]</scope>
    <source>
        <strain evidence="24">ATCC 11550 / CBS 779.69 / DSM 880 / IAM 14645 / JCM 23072 / IMI 49137</strain>
    </source>
</reference>
<dbReference type="Pfam" id="PF13193">
    <property type="entry name" value="AMP-binding_C"/>
    <property type="match status" value="1"/>
</dbReference>
<evidence type="ECO:0000256" key="9">
    <source>
        <dbReference type="ARBA" id="ARBA00022692"/>
    </source>
</evidence>
<evidence type="ECO:0000256" key="2">
    <source>
        <dbReference type="ARBA" id="ARBA00004585"/>
    </source>
</evidence>
<dbReference type="Gene3D" id="3.30.300.30">
    <property type="match status" value="1"/>
</dbReference>
<evidence type="ECO:0000256" key="3">
    <source>
        <dbReference type="ARBA" id="ARBA00004651"/>
    </source>
</evidence>
<gene>
    <name evidence="23" type="ORF">ACRE_003210</name>
</gene>
<keyword evidence="12" id="KW-1133">Transmembrane helix</keyword>
<dbReference type="FunFam" id="3.40.50.12780:FF:000019">
    <property type="entry name" value="Long-chain fatty acid transporter"/>
    <property type="match status" value="1"/>
</dbReference>
<evidence type="ECO:0000256" key="13">
    <source>
        <dbReference type="ARBA" id="ARBA00023055"/>
    </source>
</evidence>
<evidence type="ECO:0000259" key="21">
    <source>
        <dbReference type="Pfam" id="PF00501"/>
    </source>
</evidence>
<dbReference type="FunFam" id="3.30.300.30:FF:000002">
    <property type="entry name" value="Long-chain fatty acid transport protein 1"/>
    <property type="match status" value="1"/>
</dbReference>
<dbReference type="STRING" id="857340.A0A086TH81"/>
<keyword evidence="8" id="KW-0551">Lipid droplet</keyword>
<feature type="region of interest" description="Disordered" evidence="20">
    <location>
        <begin position="578"/>
        <end position="602"/>
    </location>
</feature>
<dbReference type="GO" id="GO:0005811">
    <property type="term" value="C:lipid droplet"/>
    <property type="evidence" value="ECO:0007669"/>
    <property type="project" value="UniProtKB-SubCell"/>
</dbReference>
<dbReference type="HOGENOM" id="CLU_000022_46_3_1"/>
<dbReference type="SUPFAM" id="SSF56801">
    <property type="entry name" value="Acetyl-CoA synthetase-like"/>
    <property type="match status" value="1"/>
</dbReference>
<comment type="similarity">
    <text evidence="4">Belongs to the ATP-dependent AMP-binding enzyme family.</text>
</comment>
<dbReference type="InterPro" id="IPR045851">
    <property type="entry name" value="AMP-bd_C_sf"/>
</dbReference>
<evidence type="ECO:0000256" key="7">
    <source>
        <dbReference type="ARBA" id="ARBA00022598"/>
    </source>
</evidence>
<keyword evidence="6" id="KW-1003">Cell membrane</keyword>
<keyword evidence="15" id="KW-0576">Peroxisome</keyword>
<name>A0A086TH81_HAPC1</name>
<evidence type="ECO:0000256" key="18">
    <source>
        <dbReference type="ARBA" id="ARBA00068795"/>
    </source>
</evidence>
<evidence type="ECO:0000313" key="24">
    <source>
        <dbReference type="Proteomes" id="UP000029964"/>
    </source>
</evidence>
<keyword evidence="14" id="KW-0472">Membrane</keyword>
<comment type="caution">
    <text evidence="23">The sequence shown here is derived from an EMBL/GenBank/DDBJ whole genome shotgun (WGS) entry which is preliminary data.</text>
</comment>
<dbReference type="Proteomes" id="UP000029964">
    <property type="component" value="Unassembled WGS sequence"/>
</dbReference>
<keyword evidence="24" id="KW-1185">Reference proteome</keyword>
<evidence type="ECO:0000256" key="12">
    <source>
        <dbReference type="ARBA" id="ARBA00022989"/>
    </source>
</evidence>
<dbReference type="AlphaFoldDB" id="A0A086TH81"/>
<keyword evidence="7" id="KW-0436">Ligase</keyword>
<keyword evidence="10" id="KW-0547">Nucleotide-binding</keyword>
<dbReference type="OrthoDB" id="10253869at2759"/>
<evidence type="ECO:0000313" key="23">
    <source>
        <dbReference type="EMBL" id="KFH48713.1"/>
    </source>
</evidence>
<comment type="function">
    <text evidence="17">Acyl-CoA synthetase required for both the import of long chain fatty acids (LCFAs) (C14-C18) and the activation very long chain fatty acids (VLCFAs) (C20-C26) by esterification of the fatty acids into metabolically active CoA-thioesters for subsequent degradation or incorporation into phospholipids. The transport and fatty acyl-CoA synthetase activities are genetically separable and are thus independent activities. Esterifies VLCFAs in the peroxisome matrix. The VLCFAs are actively transported into peroxisomes by a PXA1-PXA2 heterodimeric transporter in the peroxisomal membrane.</text>
</comment>
<evidence type="ECO:0000256" key="10">
    <source>
        <dbReference type="ARBA" id="ARBA00022741"/>
    </source>
</evidence>
<dbReference type="GO" id="GO:0009898">
    <property type="term" value="C:cytoplasmic side of plasma membrane"/>
    <property type="evidence" value="ECO:0007669"/>
    <property type="project" value="TreeGrafter"/>
</dbReference>
<evidence type="ECO:0000256" key="17">
    <source>
        <dbReference type="ARBA" id="ARBA00060276"/>
    </source>
</evidence>
<evidence type="ECO:0000256" key="15">
    <source>
        <dbReference type="ARBA" id="ARBA00023140"/>
    </source>
</evidence>
<keyword evidence="11" id="KW-0067">ATP-binding</keyword>
<evidence type="ECO:0000256" key="6">
    <source>
        <dbReference type="ARBA" id="ARBA00022475"/>
    </source>
</evidence>
<evidence type="ECO:0000259" key="22">
    <source>
        <dbReference type="Pfam" id="PF13193"/>
    </source>
</evidence>
<evidence type="ECO:0000256" key="19">
    <source>
        <dbReference type="ARBA" id="ARBA00078285"/>
    </source>
</evidence>
<feature type="domain" description="AMP-binding enzyme C-terminal" evidence="22">
    <location>
        <begin position="502"/>
        <end position="572"/>
    </location>
</feature>
<dbReference type="GO" id="GO:0004467">
    <property type="term" value="F:long-chain fatty acid-CoA ligase activity"/>
    <property type="evidence" value="ECO:0007669"/>
    <property type="project" value="TreeGrafter"/>
</dbReference>
<keyword evidence="13" id="KW-0445">Lipid transport</keyword>
<keyword evidence="5" id="KW-0813">Transport</keyword>
<dbReference type="Gene3D" id="3.40.50.12780">
    <property type="entry name" value="N-terminal domain of ligase-like"/>
    <property type="match status" value="1"/>
</dbReference>
<protein>
    <recommendedName>
        <fullName evidence="18">Very long-chain fatty acid transport protein</fullName>
    </recommendedName>
    <alternativeName>
        <fullName evidence="19">Very-long-chain acyl-CoA synthetase</fullName>
    </alternativeName>
</protein>
<sequence length="642" mass="71001">MAPGGLLTLAGAAAASTAAAAYLDAKLHLTKDLNQLARAERGAQNFARAVEQRKASGFFLFEAAAARLGDAPCIWSRGHPEYSWTQTYQRACQYGHYFRDLGVVAGQHVGVYLYNSPELMFIWMGLLSIGAAPALINYNLGSDALVHCVRLSRSRFLIYDDASDCSSRIHEVGERLRDINVEAIMLSGTLKEDIARKETHRAPVDCFEDTKVLLPFALMYTSGTTGLPKAAPITVARNYPSASLLPKTFGQKPGPNGDRTYYCIPLYHGTGGIAAMNDLMSGISIALAPKFSLSRFWDDCIESGSTIFVYVGELIRYLLSAPASPKDRQHRVRLVWGNGLSPELWTKFQDRFGVSDIGEFYASTEGVLTLLKHYRGGGFGLGAVGHHGWLLRRKFHNDYVPVRIDPETGDIWRSPKTGFAERLPYERGGEILARLPSRSAWAGYWHAEEATQKKLVENVFEKGDLYFRTGDALRRDADGHWYFLDRLGDTYRWKGENVSTTEVGQVLGSHADIAEANVYGVQVPNHDGRAGCAAIALKNAATPDTLDWSRLTSLLRSELPSYAVPVFIRVRETVGGMSTDNHKHNKVPLRDEGVDPRSMGSKVPGGEKDRFFWLPAGASKYVPFTERDWDLLSGQSAARPRL</sequence>
<evidence type="ECO:0000256" key="8">
    <source>
        <dbReference type="ARBA" id="ARBA00022677"/>
    </source>
</evidence>
<dbReference type="InterPro" id="IPR025110">
    <property type="entry name" value="AMP-bd_C"/>
</dbReference>
<evidence type="ECO:0000256" key="20">
    <source>
        <dbReference type="SAM" id="MobiDB-lite"/>
    </source>
</evidence>
<keyword evidence="9" id="KW-0812">Transmembrane</keyword>
<comment type="catalytic activity">
    <reaction evidence="16">
        <text>a very long-chain fatty acid + ATP + CoA = a very long-chain fatty acyl-CoA + AMP + diphosphate</text>
        <dbReference type="Rhea" id="RHEA:54536"/>
        <dbReference type="ChEBI" id="CHEBI:30616"/>
        <dbReference type="ChEBI" id="CHEBI:33019"/>
        <dbReference type="ChEBI" id="CHEBI:57287"/>
        <dbReference type="ChEBI" id="CHEBI:58950"/>
        <dbReference type="ChEBI" id="CHEBI:138261"/>
        <dbReference type="ChEBI" id="CHEBI:456215"/>
    </reaction>
</comment>